<reference evidence="4" key="2">
    <citation type="journal article" date="2024" name="Plant">
        <title>Genomic evolution and insights into agronomic trait innovations of Sesamum species.</title>
        <authorList>
            <person name="Miao H."/>
            <person name="Wang L."/>
            <person name="Qu L."/>
            <person name="Liu H."/>
            <person name="Sun Y."/>
            <person name="Le M."/>
            <person name="Wang Q."/>
            <person name="Wei S."/>
            <person name="Zheng Y."/>
            <person name="Lin W."/>
            <person name="Duan Y."/>
            <person name="Cao H."/>
            <person name="Xiong S."/>
            <person name="Wang X."/>
            <person name="Wei L."/>
            <person name="Li C."/>
            <person name="Ma Q."/>
            <person name="Ju M."/>
            <person name="Zhao R."/>
            <person name="Li G."/>
            <person name="Mu C."/>
            <person name="Tian Q."/>
            <person name="Mei H."/>
            <person name="Zhang T."/>
            <person name="Gao T."/>
            <person name="Zhang H."/>
        </authorList>
    </citation>
    <scope>NUCLEOTIDE SEQUENCE</scope>
    <source>
        <strain evidence="4">G01</strain>
    </source>
</reference>
<organism evidence="4">
    <name type="scientific">Sesamum angustifolium</name>
    <dbReference type="NCBI Taxonomy" id="2727405"/>
    <lineage>
        <taxon>Eukaryota</taxon>
        <taxon>Viridiplantae</taxon>
        <taxon>Streptophyta</taxon>
        <taxon>Embryophyta</taxon>
        <taxon>Tracheophyta</taxon>
        <taxon>Spermatophyta</taxon>
        <taxon>Magnoliopsida</taxon>
        <taxon>eudicotyledons</taxon>
        <taxon>Gunneridae</taxon>
        <taxon>Pentapetalae</taxon>
        <taxon>asterids</taxon>
        <taxon>lamiids</taxon>
        <taxon>Lamiales</taxon>
        <taxon>Pedaliaceae</taxon>
        <taxon>Sesamum</taxon>
    </lineage>
</organism>
<evidence type="ECO:0000256" key="2">
    <source>
        <dbReference type="ARBA" id="ARBA00022801"/>
    </source>
</evidence>
<protein>
    <submittedName>
        <fullName evidence="4">Cyanogenic beta-glucosidase</fullName>
    </submittedName>
</protein>
<feature type="chain" id="PRO_5043553849" evidence="3">
    <location>
        <begin position="16"/>
        <end position="162"/>
    </location>
</feature>
<dbReference type="EMBL" id="JACGWK010000008">
    <property type="protein sequence ID" value="KAL0339178.1"/>
    <property type="molecule type" value="Genomic_DNA"/>
</dbReference>
<keyword evidence="2" id="KW-0378">Hydrolase</keyword>
<reference evidence="4" key="1">
    <citation type="submission" date="2020-06" db="EMBL/GenBank/DDBJ databases">
        <authorList>
            <person name="Li T."/>
            <person name="Hu X."/>
            <person name="Zhang T."/>
            <person name="Song X."/>
            <person name="Zhang H."/>
            <person name="Dai N."/>
            <person name="Sheng W."/>
            <person name="Hou X."/>
            <person name="Wei L."/>
        </authorList>
    </citation>
    <scope>NUCLEOTIDE SEQUENCE</scope>
    <source>
        <strain evidence="4">G01</strain>
        <tissue evidence="4">Leaf</tissue>
    </source>
</reference>
<comment type="similarity">
    <text evidence="1">Belongs to the glycosyl hydrolase 1 family.</text>
</comment>
<dbReference type="InterPro" id="IPR017853">
    <property type="entry name" value="GH"/>
</dbReference>
<evidence type="ECO:0000313" key="4">
    <source>
        <dbReference type="EMBL" id="KAL0339178.1"/>
    </source>
</evidence>
<dbReference type="InterPro" id="IPR033132">
    <property type="entry name" value="GH_1_N_CS"/>
</dbReference>
<keyword evidence="3" id="KW-0732">Signal</keyword>
<dbReference type="PROSITE" id="PS00653">
    <property type="entry name" value="GLYCOSYL_HYDROL_F1_2"/>
    <property type="match status" value="1"/>
</dbReference>
<gene>
    <name evidence="4" type="ORF">Sangu_1439900</name>
</gene>
<evidence type="ECO:0000256" key="1">
    <source>
        <dbReference type="ARBA" id="ARBA00010838"/>
    </source>
</evidence>
<dbReference type="Gene3D" id="3.20.20.80">
    <property type="entry name" value="Glycosidases"/>
    <property type="match status" value="1"/>
</dbReference>
<feature type="signal peptide" evidence="3">
    <location>
        <begin position="1"/>
        <end position="15"/>
    </location>
</feature>
<dbReference type="GO" id="GO:0005975">
    <property type="term" value="P:carbohydrate metabolic process"/>
    <property type="evidence" value="ECO:0007669"/>
    <property type="project" value="InterPro"/>
</dbReference>
<dbReference type="Pfam" id="PF00232">
    <property type="entry name" value="Glyco_hydro_1"/>
    <property type="match status" value="1"/>
</dbReference>
<comment type="caution">
    <text evidence="4">The sequence shown here is derived from an EMBL/GenBank/DDBJ whole genome shotgun (WGS) entry which is preliminary data.</text>
</comment>
<evidence type="ECO:0000256" key="3">
    <source>
        <dbReference type="SAM" id="SignalP"/>
    </source>
</evidence>
<dbReference type="GO" id="GO:0004553">
    <property type="term" value="F:hydrolase activity, hydrolyzing O-glycosyl compounds"/>
    <property type="evidence" value="ECO:0007669"/>
    <property type="project" value="InterPro"/>
</dbReference>
<dbReference type="SUPFAM" id="SSF51445">
    <property type="entry name" value="(Trans)glycosidases"/>
    <property type="match status" value="1"/>
</dbReference>
<proteinExistence type="inferred from homology"/>
<dbReference type="AlphaFoldDB" id="A0AAW2N7X7"/>
<name>A0AAW2N7X7_9LAMI</name>
<accession>A0AAW2N7X7</accession>
<sequence>MAALPLLFLICSSFASLFTHIISPHFNRNSFPEGFVFGAASSAYQYEGAAFEGGKGPSIWDNFTHKFPEFIYEFYGPPPRALAEGVTQLGAPACHWVMAGDSPSSIIRPSCALGYGESFSAQWWGDIGPFYGRRGRGARVTESRCGAGVGVIFVRDNYTPVS</sequence>
<dbReference type="InterPro" id="IPR001360">
    <property type="entry name" value="Glyco_hydro_1"/>
</dbReference>